<sequence length="59" mass="6507">MHDILSQAREALGPSIGVETFIEGMRHQDRVDPYGTRNPLHTTTVPILHPRASARMAAS</sequence>
<name>A0A0L0JC86_9ACTN</name>
<accession>A0A0L0JC86</accession>
<organism evidence="2 3">
    <name type="scientific">Streptomyces acidiscabies</name>
    <dbReference type="NCBI Taxonomy" id="42234"/>
    <lineage>
        <taxon>Bacteria</taxon>
        <taxon>Bacillati</taxon>
        <taxon>Actinomycetota</taxon>
        <taxon>Actinomycetes</taxon>
        <taxon>Kitasatosporales</taxon>
        <taxon>Streptomycetaceae</taxon>
        <taxon>Streptomyces</taxon>
    </lineage>
</organism>
<dbReference type="AlphaFoldDB" id="A0A0L0JC86"/>
<dbReference type="RefSeq" id="WP_050375841.1">
    <property type="nucleotide sequence ID" value="NZ_KQ257835.1"/>
</dbReference>
<comment type="caution">
    <text evidence="2">The sequence shown here is derived from an EMBL/GenBank/DDBJ whole genome shotgun (WGS) entry which is preliminary data.</text>
</comment>
<feature type="region of interest" description="Disordered" evidence="1">
    <location>
        <begin position="29"/>
        <end position="59"/>
    </location>
</feature>
<dbReference type="Proteomes" id="UP000037151">
    <property type="component" value="Unassembled WGS sequence"/>
</dbReference>
<evidence type="ECO:0000313" key="3">
    <source>
        <dbReference type="Proteomes" id="UP000037151"/>
    </source>
</evidence>
<reference evidence="3" key="1">
    <citation type="submission" date="2014-07" db="EMBL/GenBank/DDBJ databases">
        <title>Genome sequencing of plant-pathogenic Streptomyces species.</title>
        <authorList>
            <person name="Harrison J."/>
            <person name="Sapp M."/>
            <person name="Thwaites R."/>
            <person name="Studholme D.J."/>
        </authorList>
    </citation>
    <scope>NUCLEOTIDE SEQUENCE [LARGE SCALE GENOMIC DNA]</scope>
    <source>
        <strain evidence="3">NCPPB 4445</strain>
    </source>
</reference>
<evidence type="ECO:0000313" key="2">
    <source>
        <dbReference type="EMBL" id="KND23281.1"/>
    </source>
</evidence>
<proteinExistence type="predicted"/>
<protein>
    <submittedName>
        <fullName evidence="2">Uncharacterized protein</fullName>
    </submittedName>
</protein>
<gene>
    <name evidence="2" type="ORF">IQ63_45240</name>
</gene>
<evidence type="ECO:0000256" key="1">
    <source>
        <dbReference type="SAM" id="MobiDB-lite"/>
    </source>
</evidence>
<dbReference type="PATRIC" id="fig|42234.21.peg.9292"/>
<dbReference type="EMBL" id="JPPY01000263">
    <property type="protein sequence ID" value="KND23281.1"/>
    <property type="molecule type" value="Genomic_DNA"/>
</dbReference>